<organism evidence="2">
    <name type="scientific">marine metagenome</name>
    <dbReference type="NCBI Taxonomy" id="408172"/>
    <lineage>
        <taxon>unclassified sequences</taxon>
        <taxon>metagenomes</taxon>
        <taxon>ecological metagenomes</taxon>
    </lineage>
</organism>
<keyword evidence="1" id="KW-0472">Membrane</keyword>
<feature type="non-terminal residue" evidence="2">
    <location>
        <position position="1"/>
    </location>
</feature>
<feature type="transmembrane region" description="Helical" evidence="1">
    <location>
        <begin position="12"/>
        <end position="30"/>
    </location>
</feature>
<proteinExistence type="predicted"/>
<gene>
    <name evidence="2" type="ORF">METZ01_LOCUS288263</name>
</gene>
<name>A0A382LFH5_9ZZZZ</name>
<evidence type="ECO:0000313" key="2">
    <source>
        <dbReference type="EMBL" id="SVC35409.1"/>
    </source>
</evidence>
<feature type="transmembrane region" description="Helical" evidence="1">
    <location>
        <begin position="36"/>
        <end position="54"/>
    </location>
</feature>
<evidence type="ECO:0000256" key="1">
    <source>
        <dbReference type="SAM" id="Phobius"/>
    </source>
</evidence>
<accession>A0A382LFH5</accession>
<keyword evidence="1" id="KW-0812">Transmembrane</keyword>
<dbReference type="EMBL" id="UINC01086709">
    <property type="protein sequence ID" value="SVC35409.1"/>
    <property type="molecule type" value="Genomic_DNA"/>
</dbReference>
<evidence type="ECO:0008006" key="3">
    <source>
        <dbReference type="Google" id="ProtNLM"/>
    </source>
</evidence>
<sequence>FGKVFPETSRKAIFFIPTLWVVFVLIGLYLSTLSHSIQILYLGGWACYLTAIAFSWKEICRYENTLVAFCAIPYVLLTHLWYGAKFAQGLATKNLKSKLGR</sequence>
<feature type="transmembrane region" description="Helical" evidence="1">
    <location>
        <begin position="66"/>
        <end position="84"/>
    </location>
</feature>
<keyword evidence="1" id="KW-1133">Transmembrane helix</keyword>
<reference evidence="2" key="1">
    <citation type="submission" date="2018-05" db="EMBL/GenBank/DDBJ databases">
        <authorList>
            <person name="Lanie J.A."/>
            <person name="Ng W.-L."/>
            <person name="Kazmierczak K.M."/>
            <person name="Andrzejewski T.M."/>
            <person name="Davidsen T.M."/>
            <person name="Wayne K.J."/>
            <person name="Tettelin H."/>
            <person name="Glass J.I."/>
            <person name="Rusch D."/>
            <person name="Podicherti R."/>
            <person name="Tsui H.-C.T."/>
            <person name="Winkler M.E."/>
        </authorList>
    </citation>
    <scope>NUCLEOTIDE SEQUENCE</scope>
</reference>
<protein>
    <recommendedName>
        <fullName evidence="3">Glycosyltransferase RgtA/B/C/D-like domain-containing protein</fullName>
    </recommendedName>
</protein>
<dbReference type="AlphaFoldDB" id="A0A382LFH5"/>